<dbReference type="InterPro" id="IPR052162">
    <property type="entry name" value="Sensor_kinase/Photoreceptor"/>
</dbReference>
<dbReference type="Gene3D" id="3.30.450.20">
    <property type="entry name" value="PAS domain"/>
    <property type="match status" value="1"/>
</dbReference>
<sequence>MEHQRNVGFVVSGESTLAPLPPNEAARLEALWGYEVDPAPEVSFDELTRLATRLSGTPIAFIALMEREHLWFKSRQGLELRATARDMSFCAHTVFLGRTLVVPDTAADVRFRFNPFVAGLRFYAGVPLVNPEGFVLGTLCVLDTVPRVLTLEQIHGLEILARQVMHQLEARRTSRAHARLSEALRASQERFDILQHALNEAVWEWNPETGRVSCGPRLAALLGETFGSMGGGGKEWFGRIHPEDQERVERGFRAALDGDARLWTDEYRVQRSNGTWTRVVNRGVFVRDADGRLMRVVGAVEDRTEREELRARLALSDRMASVGTLAAGVAHELNNPLAYVLANLDFAREELRTALEPGSGVEPIAQALEEAREGAERMRLIVRDLKLFSRKDDERLEWVEVHRALDSAAAMAWNEIRHRARLVKDYQPLPAVYANEARLGQVFLNLIVNAAHAIAEGAAERNEIRLSTRVDAAGRVVVEVRDTGGGIPEELRPRILEPFFTTKPLGVGTGLGLPICQDLLTRLGGALEFESEEGVGTVFRVVLAAPERPQREEKGVSASKAPVRRRGHLLVVDDEPMVLAALQRTLNQEHDVTVFTRAEAALAWLEQGLPWDLLLCDVMMPEMTGIELYEVLAKRMPERVGHVVFVTGGAFTERAREFLGRVDPPRLEKPFDFQALRGMLEARLQMD</sequence>
<dbReference type="InterPro" id="IPR011006">
    <property type="entry name" value="CheY-like_superfamily"/>
</dbReference>
<dbReference type="Pfam" id="PF00072">
    <property type="entry name" value="Response_reg"/>
    <property type="match status" value="1"/>
</dbReference>
<dbReference type="SMART" id="SM00065">
    <property type="entry name" value="GAF"/>
    <property type="match status" value="1"/>
</dbReference>
<dbReference type="InterPro" id="IPR003661">
    <property type="entry name" value="HisK_dim/P_dom"/>
</dbReference>
<dbReference type="SMART" id="SM00448">
    <property type="entry name" value="REC"/>
    <property type="match status" value="1"/>
</dbReference>
<dbReference type="Pfam" id="PF02518">
    <property type="entry name" value="HATPase_c"/>
    <property type="match status" value="1"/>
</dbReference>
<dbReference type="PANTHER" id="PTHR43304">
    <property type="entry name" value="PHYTOCHROME-LIKE PROTEIN CPH1"/>
    <property type="match status" value="1"/>
</dbReference>
<keyword evidence="3 6" id="KW-0597">Phosphoprotein</keyword>
<dbReference type="InterPro" id="IPR035965">
    <property type="entry name" value="PAS-like_dom_sf"/>
</dbReference>
<dbReference type="SUPFAM" id="SSF52172">
    <property type="entry name" value="CheY-like"/>
    <property type="match status" value="1"/>
</dbReference>
<dbReference type="SMART" id="SM00086">
    <property type="entry name" value="PAC"/>
    <property type="match status" value="1"/>
</dbReference>
<dbReference type="Gene3D" id="3.30.450.40">
    <property type="match status" value="1"/>
</dbReference>
<dbReference type="Pfam" id="PF00512">
    <property type="entry name" value="HisKA"/>
    <property type="match status" value="1"/>
</dbReference>
<feature type="domain" description="Response regulatory" evidence="8">
    <location>
        <begin position="568"/>
        <end position="684"/>
    </location>
</feature>
<dbReference type="InterPro" id="IPR004358">
    <property type="entry name" value="Sig_transdc_His_kin-like_C"/>
</dbReference>
<evidence type="ECO:0000259" key="9">
    <source>
        <dbReference type="PROSITE" id="PS50113"/>
    </source>
</evidence>
<feature type="domain" description="Histidine kinase" evidence="7">
    <location>
        <begin position="328"/>
        <end position="547"/>
    </location>
</feature>
<evidence type="ECO:0000259" key="8">
    <source>
        <dbReference type="PROSITE" id="PS50110"/>
    </source>
</evidence>
<dbReference type="RefSeq" id="WP_095978438.1">
    <property type="nucleotide sequence ID" value="NZ_CP022163.1"/>
</dbReference>
<keyword evidence="4" id="KW-0808">Transferase</keyword>
<dbReference type="Pfam" id="PF08447">
    <property type="entry name" value="PAS_3"/>
    <property type="match status" value="1"/>
</dbReference>
<keyword evidence="5 10" id="KW-0418">Kinase</keyword>
<evidence type="ECO:0000313" key="11">
    <source>
        <dbReference type="Proteomes" id="UP000217289"/>
    </source>
</evidence>
<reference evidence="10 11" key="1">
    <citation type="submission" date="2017-06" db="EMBL/GenBank/DDBJ databases">
        <authorList>
            <person name="Kim H.J."/>
            <person name="Triplett B.A."/>
        </authorList>
    </citation>
    <scope>NUCLEOTIDE SEQUENCE [LARGE SCALE GENOMIC DNA]</scope>
    <source>
        <strain evidence="10 11">DSM 14713</strain>
    </source>
</reference>
<feature type="domain" description="PAC" evidence="9">
    <location>
        <begin position="263"/>
        <end position="315"/>
    </location>
</feature>
<protein>
    <recommendedName>
        <fullName evidence="2">histidine kinase</fullName>
        <ecNumber evidence="2">2.7.13.3</ecNumber>
    </recommendedName>
</protein>
<dbReference type="InterPro" id="IPR029016">
    <property type="entry name" value="GAF-like_dom_sf"/>
</dbReference>
<evidence type="ECO:0000313" key="10">
    <source>
        <dbReference type="EMBL" id="ATB29929.1"/>
    </source>
</evidence>
<proteinExistence type="predicted"/>
<dbReference type="InterPro" id="IPR000700">
    <property type="entry name" value="PAS-assoc_C"/>
</dbReference>
<dbReference type="InterPro" id="IPR036890">
    <property type="entry name" value="HATPase_C_sf"/>
</dbReference>
<dbReference type="InterPro" id="IPR013655">
    <property type="entry name" value="PAS_fold_3"/>
</dbReference>
<dbReference type="InterPro" id="IPR003594">
    <property type="entry name" value="HATPase_dom"/>
</dbReference>
<accession>A0A250IDK4</accession>
<name>A0A250IDK4_9BACT</name>
<dbReference type="SMART" id="SM00388">
    <property type="entry name" value="HisKA"/>
    <property type="match status" value="1"/>
</dbReference>
<evidence type="ECO:0000256" key="1">
    <source>
        <dbReference type="ARBA" id="ARBA00000085"/>
    </source>
</evidence>
<dbReference type="PROSITE" id="PS50109">
    <property type="entry name" value="HIS_KIN"/>
    <property type="match status" value="1"/>
</dbReference>
<dbReference type="EMBL" id="CP022163">
    <property type="protein sequence ID" value="ATB29929.1"/>
    <property type="molecule type" value="Genomic_DNA"/>
</dbReference>
<comment type="catalytic activity">
    <reaction evidence="1">
        <text>ATP + protein L-histidine = ADP + protein N-phospho-L-histidine.</text>
        <dbReference type="EC" id="2.7.13.3"/>
    </reaction>
</comment>
<dbReference type="Gene3D" id="1.10.287.130">
    <property type="match status" value="1"/>
</dbReference>
<dbReference type="SMART" id="SM00387">
    <property type="entry name" value="HATPase_c"/>
    <property type="match status" value="1"/>
</dbReference>
<evidence type="ECO:0000256" key="5">
    <source>
        <dbReference type="ARBA" id="ARBA00022777"/>
    </source>
</evidence>
<evidence type="ECO:0000256" key="3">
    <source>
        <dbReference type="ARBA" id="ARBA00022553"/>
    </source>
</evidence>
<dbReference type="GO" id="GO:0000155">
    <property type="term" value="F:phosphorelay sensor kinase activity"/>
    <property type="evidence" value="ECO:0007669"/>
    <property type="project" value="InterPro"/>
</dbReference>
<feature type="modified residue" description="4-aspartylphosphate" evidence="6">
    <location>
        <position position="617"/>
    </location>
</feature>
<dbReference type="PRINTS" id="PR00344">
    <property type="entry name" value="BCTRLSENSOR"/>
</dbReference>
<dbReference type="InterPro" id="IPR005467">
    <property type="entry name" value="His_kinase_dom"/>
</dbReference>
<dbReference type="InterPro" id="IPR001789">
    <property type="entry name" value="Sig_transdc_resp-reg_receiver"/>
</dbReference>
<dbReference type="InterPro" id="IPR003018">
    <property type="entry name" value="GAF"/>
</dbReference>
<dbReference type="Gene3D" id="3.40.50.2300">
    <property type="match status" value="1"/>
</dbReference>
<organism evidence="10 11">
    <name type="scientific">Melittangium boletus DSM 14713</name>
    <dbReference type="NCBI Taxonomy" id="1294270"/>
    <lineage>
        <taxon>Bacteria</taxon>
        <taxon>Pseudomonadati</taxon>
        <taxon>Myxococcota</taxon>
        <taxon>Myxococcia</taxon>
        <taxon>Myxococcales</taxon>
        <taxon>Cystobacterineae</taxon>
        <taxon>Archangiaceae</taxon>
        <taxon>Melittangium</taxon>
    </lineage>
</organism>
<dbReference type="PANTHER" id="PTHR43304:SF1">
    <property type="entry name" value="PAC DOMAIN-CONTAINING PROTEIN"/>
    <property type="match status" value="1"/>
</dbReference>
<dbReference type="Gene3D" id="3.30.565.10">
    <property type="entry name" value="Histidine kinase-like ATPase, C-terminal domain"/>
    <property type="match status" value="1"/>
</dbReference>
<dbReference type="Proteomes" id="UP000217289">
    <property type="component" value="Chromosome"/>
</dbReference>
<dbReference type="SUPFAM" id="SSF47384">
    <property type="entry name" value="Homodimeric domain of signal transducing histidine kinase"/>
    <property type="match status" value="1"/>
</dbReference>
<dbReference type="PROSITE" id="PS50110">
    <property type="entry name" value="RESPONSE_REGULATORY"/>
    <property type="match status" value="1"/>
</dbReference>
<evidence type="ECO:0000256" key="6">
    <source>
        <dbReference type="PROSITE-ProRule" id="PRU00169"/>
    </source>
</evidence>
<dbReference type="OrthoDB" id="5487456at2"/>
<dbReference type="SUPFAM" id="SSF55781">
    <property type="entry name" value="GAF domain-like"/>
    <property type="match status" value="1"/>
</dbReference>
<dbReference type="KEGG" id="mbd:MEBOL_003384"/>
<dbReference type="CDD" id="cd00082">
    <property type="entry name" value="HisKA"/>
    <property type="match status" value="1"/>
</dbReference>
<dbReference type="CDD" id="cd00130">
    <property type="entry name" value="PAS"/>
    <property type="match status" value="1"/>
</dbReference>
<dbReference type="InterPro" id="IPR000014">
    <property type="entry name" value="PAS"/>
</dbReference>
<dbReference type="InterPro" id="IPR036097">
    <property type="entry name" value="HisK_dim/P_sf"/>
</dbReference>
<gene>
    <name evidence="10" type="ORF">MEBOL_003384</name>
</gene>
<dbReference type="SUPFAM" id="SSF55874">
    <property type="entry name" value="ATPase domain of HSP90 chaperone/DNA topoisomerase II/histidine kinase"/>
    <property type="match status" value="1"/>
</dbReference>
<dbReference type="AlphaFoldDB" id="A0A250IDK4"/>
<evidence type="ECO:0000259" key="7">
    <source>
        <dbReference type="PROSITE" id="PS50109"/>
    </source>
</evidence>
<dbReference type="PROSITE" id="PS50113">
    <property type="entry name" value="PAC"/>
    <property type="match status" value="1"/>
</dbReference>
<keyword evidence="11" id="KW-1185">Reference proteome</keyword>
<dbReference type="SUPFAM" id="SSF55785">
    <property type="entry name" value="PYP-like sensor domain (PAS domain)"/>
    <property type="match status" value="1"/>
</dbReference>
<evidence type="ECO:0000256" key="2">
    <source>
        <dbReference type="ARBA" id="ARBA00012438"/>
    </source>
</evidence>
<evidence type="ECO:0000256" key="4">
    <source>
        <dbReference type="ARBA" id="ARBA00022679"/>
    </source>
</evidence>
<dbReference type="EC" id="2.7.13.3" evidence="2"/>
<dbReference type="NCBIfam" id="TIGR00229">
    <property type="entry name" value="sensory_box"/>
    <property type="match status" value="1"/>
</dbReference>
<dbReference type="InterPro" id="IPR001610">
    <property type="entry name" value="PAC"/>
</dbReference>